<protein>
    <submittedName>
        <fullName evidence="2">Uncharacterized protein</fullName>
    </submittedName>
</protein>
<evidence type="ECO:0000313" key="2">
    <source>
        <dbReference type="EMBL" id="RXG44320.1"/>
    </source>
</evidence>
<name>A0A444RT09_VERDA</name>
<feature type="region of interest" description="Disordered" evidence="1">
    <location>
        <begin position="1"/>
        <end position="65"/>
    </location>
</feature>
<accession>A0A444RT09</accession>
<sequence length="80" mass="8727">MSVAERALEVIRHPRTPASVASSNSPTSYTRHQTPSKQHDRRVSARSCCGQAEEQAGLPSNLGGLWSLSTTEDPLYPIHI</sequence>
<dbReference type="AlphaFoldDB" id="A0A444RT09"/>
<proteinExistence type="predicted"/>
<feature type="compositionally biased region" description="Basic and acidic residues" evidence="1">
    <location>
        <begin position="1"/>
        <end position="12"/>
    </location>
</feature>
<feature type="compositionally biased region" description="Polar residues" evidence="1">
    <location>
        <begin position="19"/>
        <end position="36"/>
    </location>
</feature>
<evidence type="ECO:0000313" key="3">
    <source>
        <dbReference type="Proteomes" id="UP000288725"/>
    </source>
</evidence>
<organism evidence="2 3">
    <name type="scientific">Verticillium dahliae</name>
    <name type="common">Verticillium wilt</name>
    <dbReference type="NCBI Taxonomy" id="27337"/>
    <lineage>
        <taxon>Eukaryota</taxon>
        <taxon>Fungi</taxon>
        <taxon>Dikarya</taxon>
        <taxon>Ascomycota</taxon>
        <taxon>Pezizomycotina</taxon>
        <taxon>Sordariomycetes</taxon>
        <taxon>Hypocreomycetidae</taxon>
        <taxon>Glomerellales</taxon>
        <taxon>Plectosphaerellaceae</taxon>
        <taxon>Verticillium</taxon>
    </lineage>
</organism>
<dbReference type="Proteomes" id="UP000288725">
    <property type="component" value="Chromosome 1"/>
</dbReference>
<gene>
    <name evidence="2" type="ORF">VDGE_30751</name>
</gene>
<evidence type="ECO:0000256" key="1">
    <source>
        <dbReference type="SAM" id="MobiDB-lite"/>
    </source>
</evidence>
<comment type="caution">
    <text evidence="2">The sequence shown here is derived from an EMBL/GenBank/DDBJ whole genome shotgun (WGS) entry which is preliminary data.</text>
</comment>
<dbReference type="EMBL" id="RSDZ01000084">
    <property type="protein sequence ID" value="RXG44320.1"/>
    <property type="molecule type" value="Genomic_DNA"/>
</dbReference>
<reference evidence="2 3" key="1">
    <citation type="submission" date="2018-12" db="EMBL/GenBank/DDBJ databases">
        <title>Genome of Verticillium dahliae isolate Getta Getta.</title>
        <authorList>
            <person name="Gardiner D.M."/>
        </authorList>
    </citation>
    <scope>NUCLEOTIDE SEQUENCE [LARGE SCALE GENOMIC DNA]</scope>
    <source>
        <strain evidence="2 3">Getta Getta</strain>
    </source>
</reference>